<gene>
    <name evidence="4" type="ORF">E2553_45315</name>
</gene>
<dbReference type="RefSeq" id="WP_134466781.1">
    <property type="nucleotide sequence ID" value="NZ_SNVI01000008.1"/>
</dbReference>
<protein>
    <submittedName>
        <fullName evidence="4">Sugar ABC transporter substrate-binding protein</fullName>
    </submittedName>
</protein>
<dbReference type="CDD" id="cd13585">
    <property type="entry name" value="PBP2_TMBP_like"/>
    <property type="match status" value="1"/>
</dbReference>
<dbReference type="AlphaFoldDB" id="A0A4Y8MHA0"/>
<evidence type="ECO:0000256" key="3">
    <source>
        <dbReference type="SAM" id="SignalP"/>
    </source>
</evidence>
<feature type="signal peptide" evidence="3">
    <location>
        <begin position="1"/>
        <end position="22"/>
    </location>
</feature>
<proteinExistence type="inferred from homology"/>
<dbReference type="PANTHER" id="PTHR43649:SF12">
    <property type="entry name" value="DIACETYLCHITOBIOSE BINDING PROTEIN DASA"/>
    <property type="match status" value="1"/>
</dbReference>
<dbReference type="Gene3D" id="3.40.190.10">
    <property type="entry name" value="Periplasmic binding protein-like II"/>
    <property type="match status" value="1"/>
</dbReference>
<dbReference type="Pfam" id="PF01547">
    <property type="entry name" value="SBP_bac_1"/>
    <property type="match status" value="1"/>
</dbReference>
<comment type="similarity">
    <text evidence="2">Belongs to the bacterial solute-binding protein 1 family.</text>
</comment>
<dbReference type="SUPFAM" id="SSF53850">
    <property type="entry name" value="Periplasmic binding protein-like II"/>
    <property type="match status" value="1"/>
</dbReference>
<reference evidence="4 5" key="1">
    <citation type="submission" date="2019-03" db="EMBL/GenBank/DDBJ databases">
        <title>Complete Genome Sequence of Paraburkholderia dipogonis ICMP 19430T, a Nitrogen-fixing Symbiont of the South African Invasive Legume Dipogon lignosus in New Zealand.</title>
        <authorList>
            <person name="De Meyer S.E."/>
        </authorList>
    </citation>
    <scope>NUCLEOTIDE SEQUENCE [LARGE SCALE GENOMIC DNA]</scope>
    <source>
        <strain evidence="4 5">ICMP 19430</strain>
    </source>
</reference>
<evidence type="ECO:0000313" key="5">
    <source>
        <dbReference type="Proteomes" id="UP000297385"/>
    </source>
</evidence>
<keyword evidence="3" id="KW-0732">Signal</keyword>
<dbReference type="InterPro" id="IPR050490">
    <property type="entry name" value="Bact_solute-bd_prot1"/>
</dbReference>
<comment type="subcellular location">
    <subcellularLocation>
        <location evidence="1">Periplasm</location>
    </subcellularLocation>
</comment>
<dbReference type="InterPro" id="IPR006059">
    <property type="entry name" value="SBP"/>
</dbReference>
<name>A0A4Y8MHA0_9BURK</name>
<organism evidence="4 5">
    <name type="scientific">Paraburkholderia dipogonis</name>
    <dbReference type="NCBI Taxonomy" id="1211383"/>
    <lineage>
        <taxon>Bacteria</taxon>
        <taxon>Pseudomonadati</taxon>
        <taxon>Pseudomonadota</taxon>
        <taxon>Betaproteobacteria</taxon>
        <taxon>Burkholderiales</taxon>
        <taxon>Burkholderiaceae</taxon>
        <taxon>Paraburkholderia</taxon>
    </lineage>
</organism>
<dbReference type="Proteomes" id="UP000297385">
    <property type="component" value="Unassembled WGS sequence"/>
</dbReference>
<sequence length="408" mass="44102">MKRKLLSLVAGMLLASSLSASAAEIDYWYWKDNPDDRTIEGLAVQFEKETGIHVNLMSDVTYNDFFNFLINSIAAGTPPCATHLSTNYLGRLIASHVLLSLNDRIAAWPGRSAVTPSLWTYVEGPDGKTQYALPNKFLMFYMYYRKDIFKAAGVAVPRTQKEFVEAAKALAASNPGKQFAFNLRAGNGGWDQWAAFLVAGGAKFIDDSGKVVLDSPDAQTSNQLYQSTIKWAPPGTINMASGGQMVQELEAGTTAMVINHIGTAKLIKLGPDKVGVVPIPSLTGDPSNTTYLGTMNMNAILRTCKNPDDAFKWISYLAEAKAQLAIAKGPDGYLPVVDSVAHDPYFATNQYFQTSIQMASHAVLAWPPIPGTTSVGSVFPPVLQASLLGREPTDAVVKAVAKTLARKK</sequence>
<dbReference type="EMBL" id="SNVI01000008">
    <property type="protein sequence ID" value="TFE36860.1"/>
    <property type="molecule type" value="Genomic_DNA"/>
</dbReference>
<evidence type="ECO:0000313" key="4">
    <source>
        <dbReference type="EMBL" id="TFE36860.1"/>
    </source>
</evidence>
<evidence type="ECO:0000256" key="2">
    <source>
        <dbReference type="ARBA" id="ARBA00008520"/>
    </source>
</evidence>
<feature type="chain" id="PRO_5021347194" evidence="3">
    <location>
        <begin position="23"/>
        <end position="408"/>
    </location>
</feature>
<comment type="caution">
    <text evidence="4">The sequence shown here is derived from an EMBL/GenBank/DDBJ whole genome shotgun (WGS) entry which is preliminary data.</text>
</comment>
<evidence type="ECO:0000256" key="1">
    <source>
        <dbReference type="ARBA" id="ARBA00004418"/>
    </source>
</evidence>
<dbReference type="GO" id="GO:0042597">
    <property type="term" value="C:periplasmic space"/>
    <property type="evidence" value="ECO:0007669"/>
    <property type="project" value="UniProtKB-SubCell"/>
</dbReference>
<dbReference type="PANTHER" id="PTHR43649">
    <property type="entry name" value="ARABINOSE-BINDING PROTEIN-RELATED"/>
    <property type="match status" value="1"/>
</dbReference>
<accession>A0A4Y8MHA0</accession>